<gene>
    <name evidence="8" type="ORF">AAW51_0118</name>
</gene>
<reference evidence="8 9" key="1">
    <citation type="submission" date="2015-05" db="EMBL/GenBank/DDBJ databases">
        <authorList>
            <person name="Tang B."/>
            <person name="Yu Y."/>
        </authorList>
    </citation>
    <scope>NUCLEOTIDE SEQUENCE [LARGE SCALE GENOMIC DNA]</scope>
    <source>
        <strain evidence="8 9">DSM 7029</strain>
    </source>
</reference>
<feature type="transmembrane region" description="Helical" evidence="7">
    <location>
        <begin position="290"/>
        <end position="310"/>
    </location>
</feature>
<feature type="transmembrane region" description="Helical" evidence="7">
    <location>
        <begin position="200"/>
        <end position="223"/>
    </location>
</feature>
<feature type="transmembrane region" description="Helical" evidence="7">
    <location>
        <begin position="173"/>
        <end position="194"/>
    </location>
</feature>
<dbReference type="GO" id="GO:0005886">
    <property type="term" value="C:plasma membrane"/>
    <property type="evidence" value="ECO:0007669"/>
    <property type="project" value="UniProtKB-SubCell"/>
</dbReference>
<name>A0A0G3BBU1_9BURK</name>
<evidence type="ECO:0000256" key="2">
    <source>
        <dbReference type="ARBA" id="ARBA00022448"/>
    </source>
</evidence>
<dbReference type="PATRIC" id="fig|413882.6.peg.121"/>
<evidence type="ECO:0000256" key="1">
    <source>
        <dbReference type="ARBA" id="ARBA00004429"/>
    </source>
</evidence>
<dbReference type="InterPro" id="IPR002528">
    <property type="entry name" value="MATE_fam"/>
</dbReference>
<comment type="subcellular location">
    <subcellularLocation>
        <location evidence="1">Cell inner membrane</location>
        <topology evidence="1">Multi-pass membrane protein</topology>
    </subcellularLocation>
</comment>
<keyword evidence="2" id="KW-0813">Transport</keyword>
<keyword evidence="9" id="KW-1185">Reference proteome</keyword>
<dbReference type="Pfam" id="PF01554">
    <property type="entry name" value="MatE"/>
    <property type="match status" value="2"/>
</dbReference>
<dbReference type="Proteomes" id="UP000035352">
    <property type="component" value="Chromosome"/>
</dbReference>
<feature type="transmembrane region" description="Helical" evidence="7">
    <location>
        <begin position="135"/>
        <end position="152"/>
    </location>
</feature>
<organism evidence="8 9">
    <name type="scientific">Caldimonas brevitalea</name>
    <dbReference type="NCBI Taxonomy" id="413882"/>
    <lineage>
        <taxon>Bacteria</taxon>
        <taxon>Pseudomonadati</taxon>
        <taxon>Pseudomonadota</taxon>
        <taxon>Betaproteobacteria</taxon>
        <taxon>Burkholderiales</taxon>
        <taxon>Sphaerotilaceae</taxon>
        <taxon>Caldimonas</taxon>
    </lineage>
</organism>
<dbReference type="EMBL" id="CP011371">
    <property type="protein sequence ID" value="AKJ26809.1"/>
    <property type="molecule type" value="Genomic_DNA"/>
</dbReference>
<dbReference type="OrthoDB" id="9806302at2"/>
<dbReference type="RefSeq" id="WP_047193065.1">
    <property type="nucleotide sequence ID" value="NZ_CP011371.1"/>
</dbReference>
<feature type="transmembrane region" description="Helical" evidence="7">
    <location>
        <begin position="331"/>
        <end position="351"/>
    </location>
</feature>
<evidence type="ECO:0000256" key="5">
    <source>
        <dbReference type="ARBA" id="ARBA00022989"/>
    </source>
</evidence>
<dbReference type="CDD" id="cd13134">
    <property type="entry name" value="MATE_like_8"/>
    <property type="match status" value="1"/>
</dbReference>
<dbReference type="STRING" id="413882.AAW51_0118"/>
<dbReference type="GO" id="GO:0042910">
    <property type="term" value="F:xenobiotic transmembrane transporter activity"/>
    <property type="evidence" value="ECO:0007669"/>
    <property type="project" value="InterPro"/>
</dbReference>
<feature type="transmembrane region" description="Helical" evidence="7">
    <location>
        <begin position="260"/>
        <end position="278"/>
    </location>
</feature>
<sequence>MTSSSTATAASRYSAAFPPRPALFSITWPLFTELLLGISVGLAGLAMASRISDEAAGAFALVNHLQAAFFILFRVVSMGVSVVLTQNLGAGNRAGADQTARASLAATSWMGWTTAAVVALSAPVLLGWMNAPHSILPLALPYLTAAAAVLALDAYNATMASVMRAHLHARDTLYNMLAMHALHLLLCLPLMQGVGPLPPLGLVGFAIAMALSRAFGIAFHLWLWRRRLQLVPRARDWWEVRWQRLRPVLHIGLPGAAESVAYRIALMVSIAVVARMGAAELATHSYTMQVMYFILLFGLATGFASEILVGHLIGAGQLHEAHRLVRNSLKLGLMVSTGIALLAALAAPWYLRWFTDDPHIIATARQLLWLTVLLEPGRTFNLVVINALRATGDARFPVAAGAASMLIVLAGGAWFLGVHLGLGLVGVWIAYAADEWLRGLTMAARWYRQGWVPHARATRRRLLRKRLGLDAMA</sequence>
<dbReference type="GO" id="GO:0015297">
    <property type="term" value="F:antiporter activity"/>
    <property type="evidence" value="ECO:0007669"/>
    <property type="project" value="InterPro"/>
</dbReference>
<evidence type="ECO:0000256" key="3">
    <source>
        <dbReference type="ARBA" id="ARBA00022475"/>
    </source>
</evidence>
<feature type="transmembrane region" description="Helical" evidence="7">
    <location>
        <begin position="109"/>
        <end position="129"/>
    </location>
</feature>
<keyword evidence="6 7" id="KW-0472">Membrane</keyword>
<evidence type="ECO:0000256" key="4">
    <source>
        <dbReference type="ARBA" id="ARBA00022692"/>
    </source>
</evidence>
<evidence type="ECO:0000256" key="7">
    <source>
        <dbReference type="SAM" id="Phobius"/>
    </source>
</evidence>
<dbReference type="PANTHER" id="PTHR42925">
    <property type="entry name" value="MULTIDRUG AND TOXIN EFFLUX PROTEIN MATE FAMILY"/>
    <property type="match status" value="1"/>
</dbReference>
<protein>
    <submittedName>
        <fullName evidence="8">Multidrug transporter</fullName>
    </submittedName>
</protein>
<keyword evidence="3" id="KW-1003">Cell membrane</keyword>
<evidence type="ECO:0000313" key="9">
    <source>
        <dbReference type="Proteomes" id="UP000035352"/>
    </source>
</evidence>
<feature type="transmembrane region" description="Helical" evidence="7">
    <location>
        <begin position="405"/>
        <end position="432"/>
    </location>
</feature>
<accession>A0A0G3BBU1</accession>
<dbReference type="InterPro" id="IPR047135">
    <property type="entry name" value="YsiQ"/>
</dbReference>
<dbReference type="PIRSF" id="PIRSF006603">
    <property type="entry name" value="DinF"/>
    <property type="match status" value="1"/>
</dbReference>
<keyword evidence="4 7" id="KW-0812">Transmembrane</keyword>
<keyword evidence="5 7" id="KW-1133">Transmembrane helix</keyword>
<dbReference type="KEGG" id="pbh:AAW51_0118"/>
<dbReference type="InterPro" id="IPR048279">
    <property type="entry name" value="MdtK-like"/>
</dbReference>
<evidence type="ECO:0000256" key="6">
    <source>
        <dbReference type="ARBA" id="ARBA00023136"/>
    </source>
</evidence>
<feature type="transmembrane region" description="Helical" evidence="7">
    <location>
        <begin position="21"/>
        <end position="47"/>
    </location>
</feature>
<evidence type="ECO:0000313" key="8">
    <source>
        <dbReference type="EMBL" id="AKJ26809.1"/>
    </source>
</evidence>
<proteinExistence type="predicted"/>
<feature type="transmembrane region" description="Helical" evidence="7">
    <location>
        <begin position="67"/>
        <end position="88"/>
    </location>
</feature>
<dbReference type="PANTHER" id="PTHR42925:SF2">
    <property type="entry name" value="NA+ DRIVEN MULTIDRUG EFFLUX PUMP"/>
    <property type="match status" value="1"/>
</dbReference>
<dbReference type="AlphaFoldDB" id="A0A0G3BBU1"/>